<evidence type="ECO:0000256" key="5">
    <source>
        <dbReference type="ARBA" id="ARBA00022777"/>
    </source>
</evidence>
<dbReference type="InterPro" id="IPR004358">
    <property type="entry name" value="Sig_transdc_His_kin-like_C"/>
</dbReference>
<dbReference type="CDD" id="cd00130">
    <property type="entry name" value="PAS"/>
    <property type="match status" value="3"/>
</dbReference>
<dbReference type="InterPro" id="IPR052162">
    <property type="entry name" value="Sensor_kinase/Photoreceptor"/>
</dbReference>
<feature type="domain" description="PAC" evidence="9">
    <location>
        <begin position="477"/>
        <end position="528"/>
    </location>
</feature>
<dbReference type="Gene3D" id="1.10.287.130">
    <property type="match status" value="1"/>
</dbReference>
<dbReference type="InterPro" id="IPR036890">
    <property type="entry name" value="HATPase_C_sf"/>
</dbReference>
<dbReference type="InterPro" id="IPR003594">
    <property type="entry name" value="HATPase_dom"/>
</dbReference>
<dbReference type="SMART" id="SM00387">
    <property type="entry name" value="HATPase_c"/>
    <property type="match status" value="1"/>
</dbReference>
<dbReference type="CDD" id="cd00075">
    <property type="entry name" value="HATPase"/>
    <property type="match status" value="1"/>
</dbReference>
<dbReference type="Proteomes" id="UP000614216">
    <property type="component" value="Unassembled WGS sequence"/>
</dbReference>
<dbReference type="InterPro" id="IPR000700">
    <property type="entry name" value="PAS-assoc_C"/>
</dbReference>
<evidence type="ECO:0000256" key="2">
    <source>
        <dbReference type="ARBA" id="ARBA00012438"/>
    </source>
</evidence>
<dbReference type="InterPro" id="IPR036097">
    <property type="entry name" value="HisK_dim/P_sf"/>
</dbReference>
<accession>A0A937FWQ8</accession>
<dbReference type="SMART" id="SM00388">
    <property type="entry name" value="HisKA"/>
    <property type="match status" value="1"/>
</dbReference>
<dbReference type="PROSITE" id="PS50113">
    <property type="entry name" value="PAC"/>
    <property type="match status" value="4"/>
</dbReference>
<evidence type="ECO:0000259" key="9">
    <source>
        <dbReference type="PROSITE" id="PS50113"/>
    </source>
</evidence>
<evidence type="ECO:0000259" key="7">
    <source>
        <dbReference type="PROSITE" id="PS50109"/>
    </source>
</evidence>
<evidence type="ECO:0000256" key="1">
    <source>
        <dbReference type="ARBA" id="ARBA00000085"/>
    </source>
</evidence>
<feature type="domain" description="PAC" evidence="9">
    <location>
        <begin position="353"/>
        <end position="404"/>
    </location>
</feature>
<dbReference type="SMART" id="SM00091">
    <property type="entry name" value="PAS"/>
    <property type="match status" value="3"/>
</dbReference>
<reference evidence="10" key="1">
    <citation type="submission" date="2021-01" db="EMBL/GenBank/DDBJ databases">
        <title>Fulvivirga kasyanovii gen. nov., sp nov., a novel member of the phylum Bacteroidetes isolated from seawater in a mussel farm.</title>
        <authorList>
            <person name="Zhao L.-H."/>
            <person name="Wang Z.-J."/>
        </authorList>
    </citation>
    <scope>NUCLEOTIDE SEQUENCE</scope>
    <source>
        <strain evidence="10">29W222</strain>
    </source>
</reference>
<dbReference type="SUPFAM" id="SSF55874">
    <property type="entry name" value="ATPase domain of HSP90 chaperone/DNA topoisomerase II/histidine kinase"/>
    <property type="match status" value="1"/>
</dbReference>
<evidence type="ECO:0000256" key="4">
    <source>
        <dbReference type="ARBA" id="ARBA00022679"/>
    </source>
</evidence>
<keyword evidence="6" id="KW-0175">Coiled coil</keyword>
<feature type="domain" description="PAS" evidence="8">
    <location>
        <begin position="155"/>
        <end position="225"/>
    </location>
</feature>
<dbReference type="PRINTS" id="PR00344">
    <property type="entry name" value="BCTRLSENSOR"/>
</dbReference>
<evidence type="ECO:0000256" key="6">
    <source>
        <dbReference type="SAM" id="Coils"/>
    </source>
</evidence>
<dbReference type="InterPro" id="IPR000014">
    <property type="entry name" value="PAS"/>
</dbReference>
<dbReference type="PROSITE" id="PS50109">
    <property type="entry name" value="HIS_KIN"/>
    <property type="match status" value="1"/>
</dbReference>
<feature type="coiled-coil region" evidence="6">
    <location>
        <begin position="512"/>
        <end position="546"/>
    </location>
</feature>
<dbReference type="SUPFAM" id="SSF47384">
    <property type="entry name" value="Homodimeric domain of signal transducing histidine kinase"/>
    <property type="match status" value="1"/>
</dbReference>
<dbReference type="InterPro" id="IPR035965">
    <property type="entry name" value="PAS-like_dom_sf"/>
</dbReference>
<dbReference type="InterPro" id="IPR003661">
    <property type="entry name" value="HisK_dim/P_dom"/>
</dbReference>
<dbReference type="InterPro" id="IPR001610">
    <property type="entry name" value="PAC"/>
</dbReference>
<comment type="caution">
    <text evidence="10">The sequence shown here is derived from an EMBL/GenBank/DDBJ whole genome shotgun (WGS) entry which is preliminary data.</text>
</comment>
<dbReference type="CDD" id="cd00082">
    <property type="entry name" value="HisKA"/>
    <property type="match status" value="1"/>
</dbReference>
<gene>
    <name evidence="10" type="ORF">JMN32_14165</name>
</gene>
<sequence length="779" mass="88963">MRPSKKNYNDELDAENSYLSLIFQNTSDLFCLLEVNNNDELVILSVNPSYLEAAKSFNPKITTKTFLGRSITEVMYEEYEYSKPKAQIVLNKYKEVLKTCETNIFIEEFEFKGTTRYYSSSITPITNKKGKCTHLLYASNDITEKKSYEIRLTSREKKFRALIENAYEGIVLYNSEGTIIYASPSVLNIAGFTENEIYGKKGTDFIHPDDLLISREAFTSILSKPGQSLNYRFRLRHADGHYLWSDATLTNLLNKPEVRGIVSNFRDITKQKLAEDRARETSQLLEGINQNINEGIYRSIPTGSFKYVNQAFLKMFGFDSLESLNKVHSSKLYASGDKRKEIHKLLLSKKSINNIEVKFKRKDGSIFWGLMSSSLIKGENNQTYFDGAIRDITKQKIAEEKSRQNEQLLTSISQNITEGIFRTSVNGGIVFANEAFVEIFGYDSEEEVLKIDPNLLYAKESARNQIIESIRKVGFVRNKEVELVKKNGDTFWGLYSCSHTKGPGGDDIFDGAVRDITEIKMAEDKLTKLNEELRKQNLALASREEELNVALRELSDRNFELDQLVYKTSHDLRSPLTSILGLVNIAKIDEDQEHQAEYLSRIEKSILKLDEFVCSMLNYAKASRSEVKMESFELRTLIENCINDLEYLESFKRVKTTLTIEGEKKSFKSDPLRLKIIVSNIISNAYKYVNPEEANSYLKINAVFKPTELVITFKDNGIGIHKSQIKKIFDMFYRATEKSEGSGLGMYIVKQSINKLGGEISVESKVNVGTTFKIVLPSR</sequence>
<dbReference type="InterPro" id="IPR013656">
    <property type="entry name" value="PAS_4"/>
</dbReference>
<dbReference type="GO" id="GO:0000155">
    <property type="term" value="F:phosphorelay sensor kinase activity"/>
    <property type="evidence" value="ECO:0007669"/>
    <property type="project" value="InterPro"/>
</dbReference>
<dbReference type="Gene3D" id="3.30.450.20">
    <property type="entry name" value="PAS domain"/>
    <property type="match status" value="4"/>
</dbReference>
<keyword evidence="5" id="KW-0418">Kinase</keyword>
<organism evidence="10 11">
    <name type="scientific">Fulvivirga marina</name>
    <dbReference type="NCBI Taxonomy" id="2494733"/>
    <lineage>
        <taxon>Bacteria</taxon>
        <taxon>Pseudomonadati</taxon>
        <taxon>Bacteroidota</taxon>
        <taxon>Cytophagia</taxon>
        <taxon>Cytophagales</taxon>
        <taxon>Fulvivirgaceae</taxon>
        <taxon>Fulvivirga</taxon>
    </lineage>
</organism>
<dbReference type="NCBIfam" id="TIGR00229">
    <property type="entry name" value="sensory_box"/>
    <property type="match status" value="3"/>
</dbReference>
<keyword evidence="4" id="KW-0808">Transferase</keyword>
<evidence type="ECO:0000313" key="11">
    <source>
        <dbReference type="Proteomes" id="UP000614216"/>
    </source>
</evidence>
<dbReference type="InterPro" id="IPR013655">
    <property type="entry name" value="PAS_fold_3"/>
</dbReference>
<dbReference type="Pfam" id="PF00512">
    <property type="entry name" value="HisKA"/>
    <property type="match status" value="1"/>
</dbReference>
<dbReference type="SUPFAM" id="SSF55785">
    <property type="entry name" value="PYP-like sensor domain (PAS domain)"/>
    <property type="match status" value="4"/>
</dbReference>
<dbReference type="EC" id="2.7.13.3" evidence="2"/>
<protein>
    <recommendedName>
        <fullName evidence="2">histidine kinase</fullName>
        <ecNumber evidence="2">2.7.13.3</ecNumber>
    </recommendedName>
</protein>
<dbReference type="RefSeq" id="WP_202856996.1">
    <property type="nucleotide sequence ID" value="NZ_JAEUGD010000043.1"/>
</dbReference>
<evidence type="ECO:0000256" key="3">
    <source>
        <dbReference type="ARBA" id="ARBA00022553"/>
    </source>
</evidence>
<dbReference type="Gene3D" id="3.30.565.10">
    <property type="entry name" value="Histidine kinase-like ATPase, C-terminal domain"/>
    <property type="match status" value="1"/>
</dbReference>
<dbReference type="SMART" id="SM00086">
    <property type="entry name" value="PAC"/>
    <property type="match status" value="3"/>
</dbReference>
<dbReference type="PANTHER" id="PTHR43304:SF1">
    <property type="entry name" value="PAC DOMAIN-CONTAINING PROTEIN"/>
    <property type="match status" value="1"/>
</dbReference>
<feature type="domain" description="PAS" evidence="8">
    <location>
        <begin position="405"/>
        <end position="446"/>
    </location>
</feature>
<dbReference type="InterPro" id="IPR005467">
    <property type="entry name" value="His_kinase_dom"/>
</dbReference>
<dbReference type="Pfam" id="PF08447">
    <property type="entry name" value="PAS_3"/>
    <property type="match status" value="1"/>
</dbReference>
<feature type="domain" description="Histidine kinase" evidence="7">
    <location>
        <begin position="567"/>
        <end position="779"/>
    </location>
</feature>
<dbReference type="PROSITE" id="PS50112">
    <property type="entry name" value="PAS"/>
    <property type="match status" value="2"/>
</dbReference>
<feature type="domain" description="PAC" evidence="9">
    <location>
        <begin position="229"/>
        <end position="280"/>
    </location>
</feature>
<keyword evidence="3" id="KW-0597">Phosphoprotein</keyword>
<comment type="catalytic activity">
    <reaction evidence="1">
        <text>ATP + protein L-histidine = ADP + protein N-phospho-L-histidine.</text>
        <dbReference type="EC" id="2.7.13.3"/>
    </reaction>
</comment>
<dbReference type="Pfam" id="PF08448">
    <property type="entry name" value="PAS_4"/>
    <property type="match status" value="1"/>
</dbReference>
<keyword evidence="11" id="KW-1185">Reference proteome</keyword>
<dbReference type="AlphaFoldDB" id="A0A937FWQ8"/>
<dbReference type="PANTHER" id="PTHR43304">
    <property type="entry name" value="PHYTOCHROME-LIKE PROTEIN CPH1"/>
    <property type="match status" value="1"/>
</dbReference>
<evidence type="ECO:0000313" key="10">
    <source>
        <dbReference type="EMBL" id="MBL6447459.1"/>
    </source>
</evidence>
<feature type="domain" description="PAC" evidence="9">
    <location>
        <begin position="98"/>
        <end position="154"/>
    </location>
</feature>
<evidence type="ECO:0000259" key="8">
    <source>
        <dbReference type="PROSITE" id="PS50112"/>
    </source>
</evidence>
<dbReference type="Pfam" id="PF02518">
    <property type="entry name" value="HATPase_c"/>
    <property type="match status" value="1"/>
</dbReference>
<proteinExistence type="predicted"/>
<dbReference type="Pfam" id="PF13426">
    <property type="entry name" value="PAS_9"/>
    <property type="match status" value="2"/>
</dbReference>
<name>A0A937FWQ8_9BACT</name>
<dbReference type="EMBL" id="JAEUGD010000043">
    <property type="protein sequence ID" value="MBL6447459.1"/>
    <property type="molecule type" value="Genomic_DNA"/>
</dbReference>